<evidence type="ECO:0000256" key="5">
    <source>
        <dbReference type="ARBA" id="ARBA00009789"/>
    </source>
</evidence>
<keyword evidence="10" id="KW-0456">Lyase</keyword>
<evidence type="ECO:0000256" key="1">
    <source>
        <dbReference type="ARBA" id="ARBA00000200"/>
    </source>
</evidence>
<keyword evidence="6" id="KW-0808">Transferase</keyword>
<dbReference type="GO" id="GO:0050518">
    <property type="term" value="F:2-C-methyl-D-erythritol 4-phosphate cytidylyltransferase activity"/>
    <property type="evidence" value="ECO:0007669"/>
    <property type="project" value="InterPro"/>
</dbReference>
<dbReference type="PANTHER" id="PTHR32125:SF4">
    <property type="entry name" value="2-C-METHYL-D-ERYTHRITOL 4-PHOSPHATE CYTIDYLYLTRANSFERASE, CHLOROPLASTIC"/>
    <property type="match status" value="1"/>
</dbReference>
<protein>
    <submittedName>
        <fullName evidence="13">Unannotated protein</fullName>
    </submittedName>
</protein>
<evidence type="ECO:0000259" key="12">
    <source>
        <dbReference type="Pfam" id="PF02542"/>
    </source>
</evidence>
<dbReference type="PROSITE" id="PS01350">
    <property type="entry name" value="ISPF"/>
    <property type="match status" value="1"/>
</dbReference>
<gene>
    <name evidence="13" type="ORF">UFOPK1440_00929</name>
</gene>
<keyword evidence="8" id="KW-0479">Metal-binding</keyword>
<dbReference type="CDD" id="cd00554">
    <property type="entry name" value="MECDP_synthase"/>
    <property type="match status" value="1"/>
</dbReference>
<dbReference type="UniPathway" id="UPA00056">
    <property type="reaction ID" value="UER00093"/>
</dbReference>
<dbReference type="Pfam" id="PF02542">
    <property type="entry name" value="YgbB"/>
    <property type="match status" value="1"/>
</dbReference>
<dbReference type="GO" id="GO:0008685">
    <property type="term" value="F:2-C-methyl-D-erythritol 2,4-cyclodiphosphate synthase activity"/>
    <property type="evidence" value="ECO:0007669"/>
    <property type="project" value="UniProtKB-EC"/>
</dbReference>
<keyword evidence="11" id="KW-0511">Multifunctional enzyme</keyword>
<dbReference type="SUPFAM" id="SSF69765">
    <property type="entry name" value="IpsF-like"/>
    <property type="match status" value="1"/>
</dbReference>
<comment type="pathway">
    <text evidence="3">Isoprenoid biosynthesis; isopentenyl diphosphate biosynthesis via DXP pathway; isopentenyl diphosphate from 1-deoxy-D-xylulose 5-phosphate: step 4/6.</text>
</comment>
<dbReference type="InterPro" id="IPR018294">
    <property type="entry name" value="ISPD_synthase_CS"/>
</dbReference>
<dbReference type="GO" id="GO:0046872">
    <property type="term" value="F:metal ion binding"/>
    <property type="evidence" value="ECO:0007669"/>
    <property type="project" value="UniProtKB-KW"/>
</dbReference>
<dbReference type="GO" id="GO:0019288">
    <property type="term" value="P:isopentenyl diphosphate biosynthetic process, methylerythritol 4-phosphate pathway"/>
    <property type="evidence" value="ECO:0007669"/>
    <property type="project" value="UniProtKB-UniPathway"/>
</dbReference>
<dbReference type="PANTHER" id="PTHR32125">
    <property type="entry name" value="2-C-METHYL-D-ERYTHRITOL 4-PHOSPHATE CYTIDYLYLTRANSFERASE, CHLOROPLASTIC"/>
    <property type="match status" value="1"/>
</dbReference>
<evidence type="ECO:0000256" key="6">
    <source>
        <dbReference type="ARBA" id="ARBA00022679"/>
    </source>
</evidence>
<dbReference type="InterPro" id="IPR036571">
    <property type="entry name" value="MECDP_synthase_sf"/>
</dbReference>
<reference evidence="13" key="1">
    <citation type="submission" date="2020-05" db="EMBL/GenBank/DDBJ databases">
        <authorList>
            <person name="Chiriac C."/>
            <person name="Salcher M."/>
            <person name="Ghai R."/>
            <person name="Kavagutti S V."/>
        </authorList>
    </citation>
    <scope>NUCLEOTIDE SEQUENCE</scope>
</reference>
<comment type="catalytic activity">
    <reaction evidence="1">
        <text>4-CDP-2-C-methyl-D-erythritol 2-phosphate = 2-C-methyl-D-erythritol 2,4-cyclic diphosphate + CMP</text>
        <dbReference type="Rhea" id="RHEA:23864"/>
        <dbReference type="ChEBI" id="CHEBI:57919"/>
        <dbReference type="ChEBI" id="CHEBI:58483"/>
        <dbReference type="ChEBI" id="CHEBI:60377"/>
        <dbReference type="EC" id="4.6.1.12"/>
    </reaction>
</comment>
<dbReference type="FunFam" id="3.90.550.10:FF:000003">
    <property type="entry name" value="2-C-methyl-D-erythritol 4-phosphate cytidylyltransferase"/>
    <property type="match status" value="1"/>
</dbReference>
<comment type="similarity">
    <text evidence="5">Belongs to the IspD/TarI cytidylyltransferase family. IspD subfamily.</text>
</comment>
<dbReference type="AlphaFoldDB" id="A0A6J6CCJ2"/>
<dbReference type="InterPro" id="IPR003526">
    <property type="entry name" value="MECDP_synthase"/>
</dbReference>
<feature type="domain" description="2-C-methyl-D-erythritol 2,4-cyclodiphosphate synthase" evidence="12">
    <location>
        <begin position="219"/>
        <end position="372"/>
    </location>
</feature>
<evidence type="ECO:0000256" key="8">
    <source>
        <dbReference type="ARBA" id="ARBA00022723"/>
    </source>
</evidence>
<dbReference type="InterPro" id="IPR029044">
    <property type="entry name" value="Nucleotide-diphossugar_trans"/>
</dbReference>
<dbReference type="NCBIfam" id="TIGR00151">
    <property type="entry name" value="ispF"/>
    <property type="match status" value="1"/>
</dbReference>
<evidence type="ECO:0000256" key="9">
    <source>
        <dbReference type="ARBA" id="ARBA00023229"/>
    </source>
</evidence>
<comment type="pathway">
    <text evidence="4">Isoprenoid biosynthesis; isopentenyl diphosphate biosynthesis via DXP pathway; isopentenyl diphosphate from 1-deoxy-D-xylulose 5-phosphate: step 2/6.</text>
</comment>
<evidence type="ECO:0000256" key="10">
    <source>
        <dbReference type="ARBA" id="ARBA00023239"/>
    </source>
</evidence>
<keyword evidence="9" id="KW-0414">Isoprene biosynthesis</keyword>
<dbReference type="Gene3D" id="3.30.1330.50">
    <property type="entry name" value="2-C-methyl-D-erythritol 2,4-cyclodiphosphate synthase"/>
    <property type="match status" value="1"/>
</dbReference>
<keyword evidence="7" id="KW-0548">Nucleotidyltransferase</keyword>
<dbReference type="InterPro" id="IPR020555">
    <property type="entry name" value="MECDP_synthase_CS"/>
</dbReference>
<dbReference type="NCBIfam" id="TIGR00453">
    <property type="entry name" value="ispD"/>
    <property type="match status" value="1"/>
</dbReference>
<dbReference type="HAMAP" id="MF_00107">
    <property type="entry name" value="IspF"/>
    <property type="match status" value="1"/>
</dbReference>
<dbReference type="HAMAP" id="MF_00108">
    <property type="entry name" value="IspD"/>
    <property type="match status" value="1"/>
</dbReference>
<evidence type="ECO:0000256" key="3">
    <source>
        <dbReference type="ARBA" id="ARBA00004709"/>
    </source>
</evidence>
<dbReference type="FunFam" id="3.30.1330.50:FF:000003">
    <property type="entry name" value="2-C-methyl-D-erythritol 2,4-cyclodiphosphate synthase"/>
    <property type="match status" value="1"/>
</dbReference>
<dbReference type="GO" id="GO:0016114">
    <property type="term" value="P:terpenoid biosynthetic process"/>
    <property type="evidence" value="ECO:0007669"/>
    <property type="project" value="InterPro"/>
</dbReference>
<sequence>MIAAIIAAAGSGERFKAKIPKALIHLGDKTLLEHAIARIAPAVQQIIVTAPAGYEEQIKSIVGDDIVVVTGGATRSESVRLGLAAVDSAAKFILVHDAARSLASTDLAQSIIASLQSGEVAVIPGLAEVDTVNVIGSDGYVLSTPNRATLRTIQTPQGFQAAILREAHKQSGEATDDATLVSQLGHKVKVITGEESALKITTPADLAIVMTFLGTASQFRTGVGVDAHAFSEDKNRQLWLAGINWSDEIGVDGHSDGDVAAHAICDALFAATSTGDLGSNFGTSRPEYAGASGSSLLAETLKIITSAGFSISNVTVQIIGNRPRIGARRPEAIEALSRALGGAPVSISATTTDGMGLTGEGKGIAAIATALVFK</sequence>
<dbReference type="PROSITE" id="PS01295">
    <property type="entry name" value="ISPD"/>
    <property type="match status" value="1"/>
</dbReference>
<dbReference type="Gene3D" id="3.90.550.10">
    <property type="entry name" value="Spore Coat Polysaccharide Biosynthesis Protein SpsA, Chain A"/>
    <property type="match status" value="1"/>
</dbReference>
<dbReference type="Pfam" id="PF01128">
    <property type="entry name" value="IspD"/>
    <property type="match status" value="1"/>
</dbReference>
<name>A0A6J6CCJ2_9ZZZZ</name>
<dbReference type="InterPro" id="IPR001228">
    <property type="entry name" value="IspD"/>
</dbReference>
<dbReference type="SUPFAM" id="SSF53448">
    <property type="entry name" value="Nucleotide-diphospho-sugar transferases"/>
    <property type="match status" value="1"/>
</dbReference>
<dbReference type="CDD" id="cd02516">
    <property type="entry name" value="CDP-ME_synthetase"/>
    <property type="match status" value="1"/>
</dbReference>
<evidence type="ECO:0000256" key="4">
    <source>
        <dbReference type="ARBA" id="ARBA00004787"/>
    </source>
</evidence>
<evidence type="ECO:0000256" key="11">
    <source>
        <dbReference type="ARBA" id="ARBA00023268"/>
    </source>
</evidence>
<evidence type="ECO:0000256" key="7">
    <source>
        <dbReference type="ARBA" id="ARBA00022695"/>
    </source>
</evidence>
<organism evidence="13">
    <name type="scientific">freshwater metagenome</name>
    <dbReference type="NCBI Taxonomy" id="449393"/>
    <lineage>
        <taxon>unclassified sequences</taxon>
        <taxon>metagenomes</taxon>
        <taxon>ecological metagenomes</taxon>
    </lineage>
</organism>
<evidence type="ECO:0000256" key="2">
    <source>
        <dbReference type="ARBA" id="ARBA00001968"/>
    </source>
</evidence>
<proteinExistence type="inferred from homology"/>
<dbReference type="EMBL" id="CAEZSP010000054">
    <property type="protein sequence ID" value="CAB4548043.1"/>
    <property type="molecule type" value="Genomic_DNA"/>
</dbReference>
<evidence type="ECO:0000313" key="13">
    <source>
        <dbReference type="EMBL" id="CAB4548043.1"/>
    </source>
</evidence>
<accession>A0A6J6CCJ2</accession>
<dbReference type="InterPro" id="IPR050088">
    <property type="entry name" value="IspD/TarI_cytidylyltransf_bact"/>
</dbReference>
<dbReference type="InterPro" id="IPR034683">
    <property type="entry name" value="IspD/TarI"/>
</dbReference>
<comment type="cofactor">
    <cofactor evidence="2">
        <name>a divalent metal cation</name>
        <dbReference type="ChEBI" id="CHEBI:60240"/>
    </cofactor>
</comment>